<evidence type="ECO:0000256" key="2">
    <source>
        <dbReference type="ARBA" id="ARBA00023015"/>
    </source>
</evidence>
<evidence type="ECO:0000256" key="3">
    <source>
        <dbReference type="ARBA" id="ARBA00023163"/>
    </source>
</evidence>
<evidence type="ECO:0000256" key="1">
    <source>
        <dbReference type="ARBA" id="ARBA00004123"/>
    </source>
</evidence>
<comment type="caution">
    <text evidence="7">The sequence shown here is derived from an EMBL/GenBank/DDBJ whole genome shotgun (WGS) entry which is preliminary data.</text>
</comment>
<name>A0A4Z2DI81_SCHJA</name>
<dbReference type="GO" id="GO:0035329">
    <property type="term" value="P:hippo signaling"/>
    <property type="evidence" value="ECO:0007669"/>
    <property type="project" value="TreeGrafter"/>
</dbReference>
<dbReference type="InterPro" id="IPR038096">
    <property type="entry name" value="TEA/ATTS_sf"/>
</dbReference>
<proteinExistence type="predicted"/>
<reference evidence="7 8" key="1">
    <citation type="submission" date="2019-03" db="EMBL/GenBank/DDBJ databases">
        <title>An improved genome assembly of the fluke Schistosoma japonicum.</title>
        <authorList>
            <person name="Hu W."/>
            <person name="Luo F."/>
            <person name="Yin M."/>
            <person name="Mo X."/>
            <person name="Sun C."/>
            <person name="Wu Q."/>
            <person name="Zhu B."/>
            <person name="Xiang M."/>
            <person name="Wang J."/>
            <person name="Wang Y."/>
            <person name="Zhang T."/>
            <person name="Xu B."/>
            <person name="Zheng H."/>
            <person name="Feng Z."/>
        </authorList>
    </citation>
    <scope>NUCLEOTIDE SEQUENCE [LARGE SCALE GENOMIC DNA]</scope>
    <source>
        <strain evidence="7">HuSjv2</strain>
        <tissue evidence="7">Worms</tissue>
    </source>
</reference>
<accession>A0A4Z2DI81</accession>
<dbReference type="EMBL" id="SKCS01000127">
    <property type="protein sequence ID" value="TNN16179.1"/>
    <property type="molecule type" value="Genomic_DNA"/>
</dbReference>
<dbReference type="PANTHER" id="PTHR11834:SF4">
    <property type="entry name" value="TRANSCRIPTIONAL ENHANCER FACTOR TEF-1"/>
    <property type="match status" value="1"/>
</dbReference>
<dbReference type="PROSITE" id="PS51088">
    <property type="entry name" value="TEA_2"/>
    <property type="match status" value="1"/>
</dbReference>
<dbReference type="Pfam" id="PF01285">
    <property type="entry name" value="TEA"/>
    <property type="match status" value="1"/>
</dbReference>
<dbReference type="InterPro" id="IPR000818">
    <property type="entry name" value="TEA/ATTS_dom"/>
</dbReference>
<dbReference type="OrthoDB" id="10006572at2759"/>
<evidence type="ECO:0000259" key="6">
    <source>
        <dbReference type="PROSITE" id="PS51088"/>
    </source>
</evidence>
<dbReference type="Proteomes" id="UP000311919">
    <property type="component" value="Unassembled WGS sequence"/>
</dbReference>
<evidence type="ECO:0000313" key="8">
    <source>
        <dbReference type="Proteomes" id="UP000311919"/>
    </source>
</evidence>
<dbReference type="PRINTS" id="PR00065">
    <property type="entry name" value="TEADOMAIN"/>
</dbReference>
<organism evidence="7 8">
    <name type="scientific">Schistosoma japonicum</name>
    <name type="common">Blood fluke</name>
    <dbReference type="NCBI Taxonomy" id="6182"/>
    <lineage>
        <taxon>Eukaryota</taxon>
        <taxon>Metazoa</taxon>
        <taxon>Spiralia</taxon>
        <taxon>Lophotrochozoa</taxon>
        <taxon>Platyhelminthes</taxon>
        <taxon>Trematoda</taxon>
        <taxon>Digenea</taxon>
        <taxon>Strigeidida</taxon>
        <taxon>Schistosomatoidea</taxon>
        <taxon>Schistosomatidae</taxon>
        <taxon>Schistosoma</taxon>
    </lineage>
</organism>
<dbReference type="PROSITE" id="PS00554">
    <property type="entry name" value="TEA_1"/>
    <property type="match status" value="1"/>
</dbReference>
<keyword evidence="8" id="KW-1185">Reference proteome</keyword>
<dbReference type="AlphaFoldDB" id="A0A4Z2DI81"/>
<dbReference type="GO" id="GO:0000978">
    <property type="term" value="F:RNA polymerase II cis-regulatory region sequence-specific DNA binding"/>
    <property type="evidence" value="ECO:0007669"/>
    <property type="project" value="TreeGrafter"/>
</dbReference>
<sequence>MSIGQLEVMLSGFAISLYISQFFCSCDGGYMKSTIKQLSQRDFITVDNGFTDGLVPMELGYINRSAEYSMLFYFGLIHKRTTGRNELIARYIKLRTGKTRTRKQVSSHIQVLARRQSKESTEYSLDDIYDSDLCGFSPSVDMQEDTEQTNFNEENPHFKLDKHAFSVETFLSQGTTPEYTDREKLTNHNKLSVIQTNEIHLIYYDLYICNSSQSHHSMNEHALIILNSSSPFTVVHAQLNSSNQSDIIPQHINISWPHILKNQPDKCIIMNLRYVSNILKLITESCMGLIRSRCTYGCKC</sequence>
<dbReference type="GO" id="GO:0000981">
    <property type="term" value="F:DNA-binding transcription factor activity, RNA polymerase II-specific"/>
    <property type="evidence" value="ECO:0007669"/>
    <property type="project" value="TreeGrafter"/>
</dbReference>
<dbReference type="GO" id="GO:0005634">
    <property type="term" value="C:nucleus"/>
    <property type="evidence" value="ECO:0007669"/>
    <property type="project" value="UniProtKB-SubCell"/>
</dbReference>
<keyword evidence="3" id="KW-0804">Transcription</keyword>
<dbReference type="GO" id="GO:0005667">
    <property type="term" value="C:transcription regulator complex"/>
    <property type="evidence" value="ECO:0007669"/>
    <property type="project" value="TreeGrafter"/>
</dbReference>
<keyword evidence="2" id="KW-0805">Transcription regulation</keyword>
<evidence type="ECO:0000256" key="4">
    <source>
        <dbReference type="ARBA" id="ARBA00023242"/>
    </source>
</evidence>
<keyword evidence="4" id="KW-0539">Nucleus</keyword>
<dbReference type="Gene3D" id="6.10.20.40">
    <property type="entry name" value="TEA/ATTS domain"/>
    <property type="match status" value="1"/>
</dbReference>
<dbReference type="InterPro" id="IPR050937">
    <property type="entry name" value="TEC1_TEAD_TF"/>
</dbReference>
<dbReference type="GO" id="GO:0048568">
    <property type="term" value="P:embryonic organ development"/>
    <property type="evidence" value="ECO:0007669"/>
    <property type="project" value="TreeGrafter"/>
</dbReference>
<feature type="domain" description="TEA" evidence="6">
    <location>
        <begin position="32"/>
        <end position="119"/>
    </location>
</feature>
<evidence type="ECO:0000256" key="5">
    <source>
        <dbReference type="PROSITE-ProRule" id="PRU00505"/>
    </source>
</evidence>
<dbReference type="SMART" id="SM00426">
    <property type="entry name" value="TEA"/>
    <property type="match status" value="1"/>
</dbReference>
<feature type="DNA-binding region" description="TEA" evidence="5">
    <location>
        <begin position="32"/>
        <end position="119"/>
    </location>
</feature>
<protein>
    <submittedName>
        <fullName evidence="7">Transcriptional enhancer factor TEF-4</fullName>
    </submittedName>
</protein>
<dbReference type="STRING" id="6182.A0A4Z2DI81"/>
<dbReference type="PANTHER" id="PTHR11834">
    <property type="entry name" value="TRANSCRIPTIONAL ENHANCER FACTOR TEF RELATED"/>
    <property type="match status" value="1"/>
</dbReference>
<comment type="subcellular location">
    <subcellularLocation>
        <location evidence="1">Nucleus</location>
    </subcellularLocation>
</comment>
<evidence type="ECO:0000313" key="7">
    <source>
        <dbReference type="EMBL" id="TNN16179.1"/>
    </source>
</evidence>
<gene>
    <name evidence="7" type="ORF">EWB00_000696</name>
</gene>